<protein>
    <submittedName>
        <fullName evidence="2">Uncharacterized protein</fullName>
    </submittedName>
</protein>
<feature type="non-terminal residue" evidence="2">
    <location>
        <position position="1"/>
    </location>
</feature>
<dbReference type="EMBL" id="BEZZ01247893">
    <property type="protein sequence ID" value="GCC48433.1"/>
    <property type="molecule type" value="Genomic_DNA"/>
</dbReference>
<reference evidence="2 3" key="1">
    <citation type="journal article" date="2018" name="Nat. Ecol. Evol.">
        <title>Shark genomes provide insights into elasmobranch evolution and the origin of vertebrates.</title>
        <authorList>
            <person name="Hara Y"/>
            <person name="Yamaguchi K"/>
            <person name="Onimaru K"/>
            <person name="Kadota M"/>
            <person name="Koyanagi M"/>
            <person name="Keeley SD"/>
            <person name="Tatsumi K"/>
            <person name="Tanaka K"/>
            <person name="Motone F"/>
            <person name="Kageyama Y"/>
            <person name="Nozu R"/>
            <person name="Adachi N"/>
            <person name="Nishimura O"/>
            <person name="Nakagawa R"/>
            <person name="Tanegashima C"/>
            <person name="Kiyatake I"/>
            <person name="Matsumoto R"/>
            <person name="Murakumo K"/>
            <person name="Nishida K"/>
            <person name="Terakita A"/>
            <person name="Kuratani S"/>
            <person name="Sato K"/>
            <person name="Hyodo S Kuraku.S."/>
        </authorList>
    </citation>
    <scope>NUCLEOTIDE SEQUENCE [LARGE SCALE GENOMIC DNA]</scope>
</reference>
<evidence type="ECO:0000313" key="2">
    <source>
        <dbReference type="EMBL" id="GCC48433.1"/>
    </source>
</evidence>
<feature type="region of interest" description="Disordered" evidence="1">
    <location>
        <begin position="1"/>
        <end position="40"/>
    </location>
</feature>
<gene>
    <name evidence="2" type="ORF">chiPu_0032869</name>
</gene>
<dbReference type="AlphaFoldDB" id="A0A401U0M3"/>
<sequence length="40" mass="4740">RVAQGSRPPRDFHRRSAATADAPVVHRCFRRRDRGRRRRG</sequence>
<organism evidence="2 3">
    <name type="scientific">Chiloscyllium punctatum</name>
    <name type="common">Brownbanded bambooshark</name>
    <name type="synonym">Hemiscyllium punctatum</name>
    <dbReference type="NCBI Taxonomy" id="137246"/>
    <lineage>
        <taxon>Eukaryota</taxon>
        <taxon>Metazoa</taxon>
        <taxon>Chordata</taxon>
        <taxon>Craniata</taxon>
        <taxon>Vertebrata</taxon>
        <taxon>Chondrichthyes</taxon>
        <taxon>Elasmobranchii</taxon>
        <taxon>Galeomorphii</taxon>
        <taxon>Galeoidea</taxon>
        <taxon>Orectolobiformes</taxon>
        <taxon>Hemiscylliidae</taxon>
        <taxon>Chiloscyllium</taxon>
    </lineage>
</organism>
<accession>A0A401U0M3</accession>
<comment type="caution">
    <text evidence="2">The sequence shown here is derived from an EMBL/GenBank/DDBJ whole genome shotgun (WGS) entry which is preliminary data.</text>
</comment>
<evidence type="ECO:0000313" key="3">
    <source>
        <dbReference type="Proteomes" id="UP000287033"/>
    </source>
</evidence>
<evidence type="ECO:0000256" key="1">
    <source>
        <dbReference type="SAM" id="MobiDB-lite"/>
    </source>
</evidence>
<dbReference type="Proteomes" id="UP000287033">
    <property type="component" value="Unassembled WGS sequence"/>
</dbReference>
<keyword evidence="3" id="KW-1185">Reference proteome</keyword>
<proteinExistence type="predicted"/>
<feature type="compositionally biased region" description="Basic residues" evidence="1">
    <location>
        <begin position="27"/>
        <end position="40"/>
    </location>
</feature>
<name>A0A401U0M3_CHIPU</name>